<evidence type="ECO:0000313" key="3">
    <source>
        <dbReference type="Proteomes" id="UP000625568"/>
    </source>
</evidence>
<dbReference type="Proteomes" id="UP000625568">
    <property type="component" value="Chromosome 1"/>
</dbReference>
<evidence type="ECO:0000256" key="1">
    <source>
        <dbReference type="SAM" id="MobiDB-lite"/>
    </source>
</evidence>
<sequence>MNRLLYAGYLAFALYLLYPMVQRSLAFSAECVLSALPGTGRDMSTPAASDAHARDGCGRGTRAEPATARVAQIH</sequence>
<proteinExistence type="predicted"/>
<feature type="region of interest" description="Disordered" evidence="1">
    <location>
        <begin position="44"/>
        <end position="74"/>
    </location>
</feature>
<gene>
    <name evidence="2" type="ORF">I6K02_14300</name>
</gene>
<dbReference type="EMBL" id="CP069482">
    <property type="protein sequence ID" value="QRO77043.1"/>
    <property type="molecule type" value="Genomic_DNA"/>
</dbReference>
<protein>
    <submittedName>
        <fullName evidence="2">Uncharacterized protein</fullName>
    </submittedName>
</protein>
<dbReference type="GeneID" id="93127827"/>
<reference evidence="2 3" key="1">
    <citation type="submission" date="2021-02" db="EMBL/GenBank/DDBJ databases">
        <title>FDA dAtabase for Regulatory Grade micrObial Sequences (FDA-ARGOS): Supporting development and validation of Infectious Disease Dx tests.</title>
        <authorList>
            <person name="Minogue T."/>
            <person name="Wolcott M."/>
            <person name="Wasieloski L."/>
            <person name="Aguilar W."/>
            <person name="Moore D."/>
            <person name="Jaissle J."/>
            <person name="Tallon L."/>
            <person name="Sadzewicz L."/>
            <person name="Zhao X."/>
            <person name="Boylan J."/>
            <person name="Ott S."/>
            <person name="Bowen H."/>
            <person name="Vavikolanu K."/>
            <person name="Mehta A."/>
            <person name="Aluvathingal J."/>
            <person name="Nadendla S."/>
            <person name="Yan Y."/>
            <person name="Sichtig H."/>
        </authorList>
    </citation>
    <scope>NUCLEOTIDE SEQUENCE [LARGE SCALE GENOMIC DNA]</scope>
    <source>
        <strain evidence="2 3">FDAARGOS_1272</strain>
    </source>
</reference>
<dbReference type="RefSeq" id="WP_006764377.1">
    <property type="nucleotide sequence ID" value="NZ_CABVPR010000006.1"/>
</dbReference>
<evidence type="ECO:0000313" key="2">
    <source>
        <dbReference type="EMBL" id="QRO77043.1"/>
    </source>
</evidence>
<accession>A0A892HWR9</accession>
<dbReference type="AlphaFoldDB" id="A0A892HWR9"/>
<name>A0A892HWR9_9BURK</name>
<keyword evidence="3" id="KW-1185">Reference proteome</keyword>
<organism evidence="2 3">
    <name type="scientific">Burkholderia dolosa</name>
    <dbReference type="NCBI Taxonomy" id="152500"/>
    <lineage>
        <taxon>Bacteria</taxon>
        <taxon>Pseudomonadati</taxon>
        <taxon>Pseudomonadota</taxon>
        <taxon>Betaproteobacteria</taxon>
        <taxon>Burkholderiales</taxon>
        <taxon>Burkholderiaceae</taxon>
        <taxon>Burkholderia</taxon>
        <taxon>Burkholderia cepacia complex</taxon>
    </lineage>
</organism>